<dbReference type="PANTHER" id="PTHR24111:SF0">
    <property type="entry name" value="LEUCINE-RICH REPEAT-CONTAINING PROTEIN"/>
    <property type="match status" value="1"/>
</dbReference>
<sequence>MYLLKTSKNDILFSPHIKEYTYKQIELPMGDKLLNEDFLRLFCEKNSDGTMHLRLRGRELFQRFGHRLQAKHMKTIAYFMRKYNQIISVNLSYNDFGDKGMKILSKHFFNHQNNLLYLCAIHCDIHAEGMKHFSSAKHLNLITCELNGNKIGAEGARYIARLIERCPTLEVMNIAETDQTLESIESILIVTEDSHLKSLDISRVIPNSFYTRYNESTLADDLAVALKLNEYLVELHIQKLGFDGHDVEILLSGLSANRTLEVLNLGCNRIGDLGVEMLAVWLKTRPALRVLNISANNIRNTGARALSMGMPYSKLRMLDISSNHLEDVGLTDILDTIKKYSQMRILFMWGNKFGQTACKRLNRMLESSALDQDYVDVKIYVVDGKFEAAYYPMNLYKLNYYSVAKHGYPDTIKIIRNKIYGPDVLPRKLLDITHMDRYPKVDEDLGVYVKKEARCDENNNQHD</sequence>
<dbReference type="Proteomes" id="UP001153709">
    <property type="component" value="Chromosome 3"/>
</dbReference>
<proteinExistence type="predicted"/>
<reference evidence="2" key="1">
    <citation type="submission" date="2022-01" db="EMBL/GenBank/DDBJ databases">
        <authorList>
            <person name="King R."/>
        </authorList>
    </citation>
    <scope>NUCLEOTIDE SEQUENCE</scope>
</reference>
<organism evidence="2 3">
    <name type="scientific">Diabrotica balteata</name>
    <name type="common">Banded cucumber beetle</name>
    <dbReference type="NCBI Taxonomy" id="107213"/>
    <lineage>
        <taxon>Eukaryota</taxon>
        <taxon>Metazoa</taxon>
        <taxon>Ecdysozoa</taxon>
        <taxon>Arthropoda</taxon>
        <taxon>Hexapoda</taxon>
        <taxon>Insecta</taxon>
        <taxon>Pterygota</taxon>
        <taxon>Neoptera</taxon>
        <taxon>Endopterygota</taxon>
        <taxon>Coleoptera</taxon>
        <taxon>Polyphaga</taxon>
        <taxon>Cucujiformia</taxon>
        <taxon>Chrysomeloidea</taxon>
        <taxon>Chrysomelidae</taxon>
        <taxon>Galerucinae</taxon>
        <taxon>Diabroticina</taxon>
        <taxon>Diabroticites</taxon>
        <taxon>Diabrotica</taxon>
    </lineage>
</organism>
<dbReference type="InterPro" id="IPR032675">
    <property type="entry name" value="LRR_dom_sf"/>
</dbReference>
<gene>
    <name evidence="2" type="ORF">DIABBA_LOCUS5579</name>
</gene>
<evidence type="ECO:0000256" key="1">
    <source>
        <dbReference type="ARBA" id="ARBA00022737"/>
    </source>
</evidence>
<dbReference type="EMBL" id="OU898278">
    <property type="protein sequence ID" value="CAG9832043.1"/>
    <property type="molecule type" value="Genomic_DNA"/>
</dbReference>
<dbReference type="SUPFAM" id="SSF52047">
    <property type="entry name" value="RNI-like"/>
    <property type="match status" value="1"/>
</dbReference>
<name>A0A9N9XB34_DIABA</name>
<dbReference type="AlphaFoldDB" id="A0A9N9XB34"/>
<dbReference type="OrthoDB" id="272549at2759"/>
<protein>
    <submittedName>
        <fullName evidence="2">Uncharacterized protein</fullName>
    </submittedName>
</protein>
<dbReference type="PANTHER" id="PTHR24111">
    <property type="entry name" value="LEUCINE-RICH REPEAT-CONTAINING PROTEIN 34"/>
    <property type="match status" value="1"/>
</dbReference>
<dbReference type="Gene3D" id="3.80.10.10">
    <property type="entry name" value="Ribonuclease Inhibitor"/>
    <property type="match status" value="2"/>
</dbReference>
<evidence type="ECO:0000313" key="3">
    <source>
        <dbReference type="Proteomes" id="UP001153709"/>
    </source>
</evidence>
<dbReference type="Pfam" id="PF13516">
    <property type="entry name" value="LRR_6"/>
    <property type="match status" value="2"/>
</dbReference>
<keyword evidence="1" id="KW-0677">Repeat</keyword>
<accession>A0A9N9XB34</accession>
<keyword evidence="3" id="KW-1185">Reference proteome</keyword>
<dbReference type="InterPro" id="IPR001611">
    <property type="entry name" value="Leu-rich_rpt"/>
</dbReference>
<dbReference type="InterPro" id="IPR052201">
    <property type="entry name" value="LRR-containing_regulator"/>
</dbReference>
<dbReference type="SMART" id="SM00368">
    <property type="entry name" value="LRR_RI"/>
    <property type="match status" value="5"/>
</dbReference>
<dbReference type="Pfam" id="PF13855">
    <property type="entry name" value="LRR_8"/>
    <property type="match status" value="1"/>
</dbReference>
<evidence type="ECO:0000313" key="2">
    <source>
        <dbReference type="EMBL" id="CAG9832043.1"/>
    </source>
</evidence>